<dbReference type="Proteomes" id="UP000323946">
    <property type="component" value="Unassembled WGS sequence"/>
</dbReference>
<keyword evidence="2" id="KW-0472">Membrane</keyword>
<protein>
    <submittedName>
        <fullName evidence="3">Uncharacterized protein</fullName>
    </submittedName>
</protein>
<feature type="compositionally biased region" description="Pro residues" evidence="1">
    <location>
        <begin position="252"/>
        <end position="264"/>
    </location>
</feature>
<dbReference type="OrthoDB" id="3695060at2"/>
<keyword evidence="2" id="KW-1133">Transmembrane helix</keyword>
<feature type="region of interest" description="Disordered" evidence="1">
    <location>
        <begin position="193"/>
        <end position="213"/>
    </location>
</feature>
<accession>A0A5M7BKC6</accession>
<keyword evidence="2" id="KW-0812">Transmembrane</keyword>
<gene>
    <name evidence="3" type="ORF">F1721_24815</name>
</gene>
<feature type="transmembrane region" description="Helical" evidence="2">
    <location>
        <begin position="217"/>
        <end position="239"/>
    </location>
</feature>
<proteinExistence type="predicted"/>
<feature type="transmembrane region" description="Helical" evidence="2">
    <location>
        <begin position="12"/>
        <end position="34"/>
    </location>
</feature>
<evidence type="ECO:0000256" key="1">
    <source>
        <dbReference type="SAM" id="MobiDB-lite"/>
    </source>
</evidence>
<comment type="caution">
    <text evidence="3">The sequence shown here is derived from an EMBL/GenBank/DDBJ whole genome shotgun (WGS) entry which is preliminary data.</text>
</comment>
<feature type="compositionally biased region" description="Pro residues" evidence="1">
    <location>
        <begin position="314"/>
        <end position="329"/>
    </location>
</feature>
<dbReference type="EMBL" id="VWPH01000012">
    <property type="protein sequence ID" value="KAA5829543.1"/>
    <property type="molecule type" value="Genomic_DNA"/>
</dbReference>
<sequence length="329" mass="33243">MSTVVKPARRWGIVAVVVLFFAAVGIISTIVGAFNGGAQTEFTSSDTVVYSDSDVYTGTSVQRFTAADAQQLAQGLAEAEKLHGVCFGWKLTDGSTEESDRGSSRGATVPADTCPRWAEVEVFVAAGSTDDDPDAADVRVAGSPDLRPLPVRADFVKLGVTADSLVEEPVTVTGQAALALPLLLVESGALDAPRIPDQEPGSATTPLPPGDGSGSSWVTWAWLGGLGFVVVVALVLGFVARAKQKSTSDGPVPGPPQACPPQPGPVQAGTPTPGPPNAGAGSPGPPPPPPGPPPGGPQPPGPPPRGQFPGAGPQMPPGPPPWPPRAPGR</sequence>
<dbReference type="AlphaFoldDB" id="A0A5M7BKC6"/>
<evidence type="ECO:0000256" key="2">
    <source>
        <dbReference type="SAM" id="Phobius"/>
    </source>
</evidence>
<feature type="region of interest" description="Disordered" evidence="1">
    <location>
        <begin position="245"/>
        <end position="329"/>
    </location>
</feature>
<evidence type="ECO:0000313" key="4">
    <source>
        <dbReference type="Proteomes" id="UP000323946"/>
    </source>
</evidence>
<dbReference type="RefSeq" id="WP_150069183.1">
    <property type="nucleotide sequence ID" value="NZ_VWPH01000012.1"/>
</dbReference>
<evidence type="ECO:0000313" key="3">
    <source>
        <dbReference type="EMBL" id="KAA5829543.1"/>
    </source>
</evidence>
<reference evidence="3 4" key="1">
    <citation type="submission" date="2019-09" db="EMBL/GenBank/DDBJ databases">
        <title>Draft genome sequence of the thermophilic Saccharopolyspora hirsuta VKM Ac-666T.</title>
        <authorList>
            <person name="Lobastova T.G."/>
            <person name="Fokina V."/>
            <person name="Bragin E.Y."/>
            <person name="Shtratnikova V.Y."/>
            <person name="Starodumova I.P."/>
            <person name="Tarlachkov S.V."/>
            <person name="Donova M.V."/>
        </authorList>
    </citation>
    <scope>NUCLEOTIDE SEQUENCE [LARGE SCALE GENOMIC DNA]</scope>
    <source>
        <strain evidence="3 4">VKM Ac-666</strain>
    </source>
</reference>
<keyword evidence="4" id="KW-1185">Reference proteome</keyword>
<name>A0A5M7BKC6_SACHI</name>
<organism evidence="3 4">
    <name type="scientific">Saccharopolyspora hirsuta</name>
    <dbReference type="NCBI Taxonomy" id="1837"/>
    <lineage>
        <taxon>Bacteria</taxon>
        <taxon>Bacillati</taxon>
        <taxon>Actinomycetota</taxon>
        <taxon>Actinomycetes</taxon>
        <taxon>Pseudonocardiales</taxon>
        <taxon>Pseudonocardiaceae</taxon>
        <taxon>Saccharopolyspora</taxon>
    </lineage>
</organism>
<feature type="compositionally biased region" description="Pro residues" evidence="1">
    <location>
        <begin position="283"/>
        <end position="306"/>
    </location>
</feature>